<evidence type="ECO:0000259" key="10">
    <source>
        <dbReference type="PROSITE" id="PS51910"/>
    </source>
</evidence>
<feature type="domain" description="GH18" evidence="10">
    <location>
        <begin position="82"/>
        <end position="392"/>
    </location>
</feature>
<dbReference type="GO" id="GO:0005576">
    <property type="term" value="C:extracellular region"/>
    <property type="evidence" value="ECO:0007669"/>
    <property type="project" value="UniProtKB-SubCell"/>
</dbReference>
<feature type="compositionally biased region" description="Polar residues" evidence="8">
    <location>
        <begin position="33"/>
        <end position="47"/>
    </location>
</feature>
<accession>A0A6P7FDN7</accession>
<dbReference type="OrthoDB" id="10254444at2759"/>
<dbReference type="CDD" id="cd02876">
    <property type="entry name" value="GH18_SI-CLP"/>
    <property type="match status" value="1"/>
</dbReference>
<dbReference type="SMART" id="SM00636">
    <property type="entry name" value="Glyco_18"/>
    <property type="match status" value="1"/>
</dbReference>
<dbReference type="GO" id="GO:0008061">
    <property type="term" value="F:chitin binding"/>
    <property type="evidence" value="ECO:0007669"/>
    <property type="project" value="InterPro"/>
</dbReference>
<evidence type="ECO:0000256" key="8">
    <source>
        <dbReference type="SAM" id="MobiDB-lite"/>
    </source>
</evidence>
<dbReference type="SUPFAM" id="SSF51445">
    <property type="entry name" value="(Trans)glycosidases"/>
    <property type="match status" value="1"/>
</dbReference>
<evidence type="ECO:0000256" key="4">
    <source>
        <dbReference type="ARBA" id="ARBA00022525"/>
    </source>
</evidence>
<dbReference type="FunFam" id="3.20.20.80:FF:000028">
    <property type="entry name" value="Chitinase domain-containing protein 1"/>
    <property type="match status" value="1"/>
</dbReference>
<evidence type="ECO:0000256" key="9">
    <source>
        <dbReference type="SAM" id="SignalP"/>
    </source>
</evidence>
<dbReference type="RefSeq" id="XP_028133791.1">
    <property type="nucleotide sequence ID" value="XM_028277990.1"/>
</dbReference>
<dbReference type="InterPro" id="IPR029070">
    <property type="entry name" value="Chitinase_insertion_sf"/>
</dbReference>
<evidence type="ECO:0000256" key="1">
    <source>
        <dbReference type="ARBA" id="ARBA00004371"/>
    </source>
</evidence>
<keyword evidence="6" id="KW-0458">Lysosome</keyword>
<dbReference type="PANTHER" id="PTHR46066:SF2">
    <property type="entry name" value="CHITINASE DOMAIN-CONTAINING PROTEIN 1"/>
    <property type="match status" value="1"/>
</dbReference>
<feature type="region of interest" description="Disordered" evidence="8">
    <location>
        <begin position="24"/>
        <end position="47"/>
    </location>
</feature>
<dbReference type="GO" id="GO:0005764">
    <property type="term" value="C:lysosome"/>
    <property type="evidence" value="ECO:0007669"/>
    <property type="project" value="UniProtKB-SubCell"/>
</dbReference>
<sequence length="392" mass="45414">MKNKLFFLILIIVAPLVICTLSPKSSKNKDQQSKAPAQKQKTGPQDTTIFNKNLIDEHPSAKDIIANHKMFFKEVDEYNMDGMVLGYVTPWNSRGYDIAKIFGNKFTHISPVWLQIKRRGKEKYEVTGTHDVDTEWIAAVKNAGRERKLKIVPRVLFEAWTSGDYSSLLSSKEEMKQFLKALVKAAEQYRFDGYVFEFWTQLGPVLKFDIIVNFVKAICDGLALEGLQTILVVPPKTGKDDIFTDKHFEALYDHVAAFSLMTYDFSNYRQPGPNSPIQWVDDCIKFLTNDENKRKKILTGLNFYGNDYTVKGGDTIVANQYINRLEMYDSRLQYDEQSAEHFFEYEKDGKRHIVFYPTLYSINKRLEMCRLYNTGVSIWELGQGLDYFYDLL</sequence>
<dbReference type="FunFam" id="3.10.50.10:FF:000002">
    <property type="entry name" value="Chitinase domain-containing protein 1"/>
    <property type="match status" value="1"/>
</dbReference>
<dbReference type="PANTHER" id="PTHR46066">
    <property type="entry name" value="CHITINASE DOMAIN-CONTAINING PROTEIN 1 FAMILY MEMBER"/>
    <property type="match status" value="1"/>
</dbReference>
<evidence type="ECO:0000256" key="7">
    <source>
        <dbReference type="ARBA" id="ARBA00040976"/>
    </source>
</evidence>
<reference evidence="11" key="1">
    <citation type="submission" date="2025-08" db="UniProtKB">
        <authorList>
            <consortium name="RefSeq"/>
        </authorList>
    </citation>
    <scope>IDENTIFICATION</scope>
    <source>
        <tissue evidence="11">Whole insect</tissue>
    </source>
</reference>
<dbReference type="KEGG" id="dvv:114328988"/>
<dbReference type="InterPro" id="IPR011583">
    <property type="entry name" value="Chitinase_II/V-like_cat"/>
</dbReference>
<dbReference type="AlphaFoldDB" id="A0A6P7FDN7"/>
<evidence type="ECO:0000256" key="3">
    <source>
        <dbReference type="ARBA" id="ARBA00009336"/>
    </source>
</evidence>
<dbReference type="Pfam" id="PF00704">
    <property type="entry name" value="Glyco_hydro_18"/>
    <property type="match status" value="1"/>
</dbReference>
<keyword evidence="5 9" id="KW-0732">Signal</keyword>
<evidence type="ECO:0000256" key="5">
    <source>
        <dbReference type="ARBA" id="ARBA00022729"/>
    </source>
</evidence>
<keyword evidence="4" id="KW-0964">Secreted</keyword>
<feature type="chain" id="PRO_5028439262" description="Chitinase domain-containing protein 1" evidence="9">
    <location>
        <begin position="20"/>
        <end position="392"/>
    </location>
</feature>
<feature type="signal peptide" evidence="9">
    <location>
        <begin position="1"/>
        <end position="19"/>
    </location>
</feature>
<dbReference type="GO" id="GO:0012505">
    <property type="term" value="C:endomembrane system"/>
    <property type="evidence" value="ECO:0007669"/>
    <property type="project" value="TreeGrafter"/>
</dbReference>
<name>A0A6P7FDN7_DIAVI</name>
<dbReference type="InParanoid" id="A0A6P7FDN7"/>
<comment type="similarity">
    <text evidence="3">Belongs to the glycosyl hydrolase 18 family.</text>
</comment>
<comment type="subcellular location">
    <subcellularLocation>
        <location evidence="1">Lysosome</location>
    </subcellularLocation>
    <subcellularLocation>
        <location evidence="2">Secreted</location>
    </subcellularLocation>
</comment>
<dbReference type="GO" id="GO:0005975">
    <property type="term" value="P:carbohydrate metabolic process"/>
    <property type="evidence" value="ECO:0007669"/>
    <property type="project" value="InterPro"/>
</dbReference>
<dbReference type="Gene3D" id="3.10.50.10">
    <property type="match status" value="1"/>
</dbReference>
<dbReference type="InterPro" id="IPR001223">
    <property type="entry name" value="Glyco_hydro18_cat"/>
</dbReference>
<dbReference type="Gene3D" id="3.20.20.80">
    <property type="entry name" value="Glycosidases"/>
    <property type="match status" value="1"/>
</dbReference>
<protein>
    <recommendedName>
        <fullName evidence="7">Chitinase domain-containing protein 1</fullName>
    </recommendedName>
</protein>
<evidence type="ECO:0000256" key="2">
    <source>
        <dbReference type="ARBA" id="ARBA00004613"/>
    </source>
</evidence>
<dbReference type="InterPro" id="IPR017853">
    <property type="entry name" value="GH"/>
</dbReference>
<evidence type="ECO:0000313" key="11">
    <source>
        <dbReference type="RefSeq" id="XP_028133791.1"/>
    </source>
</evidence>
<dbReference type="FunCoup" id="A0A6P7FDN7">
    <property type="interactions" value="777"/>
</dbReference>
<dbReference type="GO" id="GO:0070492">
    <property type="term" value="F:oligosaccharide binding"/>
    <property type="evidence" value="ECO:0007669"/>
    <property type="project" value="TreeGrafter"/>
</dbReference>
<dbReference type="PROSITE" id="PS51910">
    <property type="entry name" value="GH18_2"/>
    <property type="match status" value="1"/>
</dbReference>
<gene>
    <name evidence="11" type="primary">LOC114328988</name>
</gene>
<evidence type="ECO:0000256" key="6">
    <source>
        <dbReference type="ARBA" id="ARBA00023228"/>
    </source>
</evidence>
<organism evidence="11">
    <name type="scientific">Diabrotica virgifera virgifera</name>
    <name type="common">western corn rootworm</name>
    <dbReference type="NCBI Taxonomy" id="50390"/>
    <lineage>
        <taxon>Eukaryota</taxon>
        <taxon>Metazoa</taxon>
        <taxon>Ecdysozoa</taxon>
        <taxon>Arthropoda</taxon>
        <taxon>Hexapoda</taxon>
        <taxon>Insecta</taxon>
        <taxon>Pterygota</taxon>
        <taxon>Neoptera</taxon>
        <taxon>Endopterygota</taxon>
        <taxon>Coleoptera</taxon>
        <taxon>Polyphaga</taxon>
        <taxon>Cucujiformia</taxon>
        <taxon>Chrysomeloidea</taxon>
        <taxon>Chrysomelidae</taxon>
        <taxon>Galerucinae</taxon>
        <taxon>Diabroticina</taxon>
        <taxon>Diabroticites</taxon>
        <taxon>Diabrotica</taxon>
    </lineage>
</organism>
<proteinExistence type="inferred from homology"/>